<dbReference type="PANTHER" id="PTHR38731">
    <property type="entry name" value="LIPL45-RELATED LIPOPROTEIN-RELATED"/>
    <property type="match status" value="1"/>
</dbReference>
<dbReference type="SUPFAM" id="SSF56925">
    <property type="entry name" value="OMPA-like"/>
    <property type="match status" value="1"/>
</dbReference>
<name>A0A4R3JRM4_9PROT</name>
<dbReference type="Gene3D" id="2.40.160.90">
    <property type="match status" value="1"/>
</dbReference>
<dbReference type="PANTHER" id="PTHR38731:SF1">
    <property type="entry name" value="FECR PROTEIN DOMAIN-CONTAINING PROTEIN"/>
    <property type="match status" value="1"/>
</dbReference>
<evidence type="ECO:0000259" key="3">
    <source>
        <dbReference type="Pfam" id="PF04773"/>
    </source>
</evidence>
<sequence length="1100" mass="116655">MKHTLIWRYWFGIGLLMFAVLAQATVSQIHTLSGTVSIAYAGQAARAAQKGDRLEVGTQVATGEKSFAMLRFADGQVVALKSNSEFRVDEYRFNPKVDKDNKIGFTASKGGLRAITGLIGKKNPDGFKLDTPTATIGIRGTTFDIFIDGGTFIRVTDGKIAIVNPAGLLQLAAGQIAAIASRQTPPAPTTEGALPPGAKAGFQELENIIINNLPPTGAGGGDGEIEIEIAPPPPPPPPPKPVPPVIPPPPPPPDRASLDVFFLAAGYDSSDSMTPLYQAMQGSNILDLLARANDILPDGSGNIRWGVGRYFDDPYDGVPSDAYQLQQAMTPSRPSGQAAIEAWSDDSPYYGSGGNFYAIQQVAESGAVAPRADGTGQNTGWRTGVNAYKTLLVFGDTPSLQSSVSEKDLGDILKREGISASFIDAYDMDGRYEGNHDPNAWRSADYSQAAGAAQELADLTGGVYIRLPGEYSSEALTNELFRAIANPLLAKAQPYSGGYMNSLNMDEAPWRTRTARSVLAAAQTGAANKIDFVLTYPFQEGVEFTLDTAMGTTVTDRTYKQAGSAALSNVDLWGASLEEDSFAQWSSNKDFYRFLLEGSTCSECSGVVEGYFGNKLATRPSASSGVTVFDLFSSAHDNNGDRHGASATPSGDLMVNWATGKVFALDKSPLFADEPEQNFGFFIGAVNPDSKKIEGRYYGFELCNDCEVSTVRPELDDARRGNTNMQLYGTGSTPAGFGGTFGAYWYNGDSYAYTNMMLTGLVSTPSQSYEFTPSVADGSNVFKGFAAAYVRQEKYVDYEVEVTVIPALSGGTTGSPDDVVITLDHSGDTLTGTLTASVTTRELEDGGTWTGTEHTLDATSAEFDSAYVSPKAFGVIGTSNGEESGLVTATKQTDTLTWPSEPSEVEGPLPTNHEFQYLSWGRWGSAEVPIDDGKQSIEPESLWVAGPLTPVETLTALSNDAGEYGYGKSGTYRGEVRGYRVDASGLAAPVTGTTNLTANFRATSNQLSGSLNNLKAGGVTWIETANLVNVGWTPGTNAITGNLANPAEGVTGTINGAFFGLNARELGGNWAIQKDDGSKGAGIHRSIQQTLTSNPDPGLH</sequence>
<dbReference type="InterPro" id="IPR011250">
    <property type="entry name" value="OMP/PagP_B-barrel"/>
</dbReference>
<dbReference type="GO" id="GO:0009279">
    <property type="term" value="C:cell outer membrane"/>
    <property type="evidence" value="ECO:0007669"/>
    <property type="project" value="UniProtKB-SubCell"/>
</dbReference>
<evidence type="ECO:0000256" key="2">
    <source>
        <dbReference type="SAM" id="MobiDB-lite"/>
    </source>
</evidence>
<comment type="caution">
    <text evidence="4">The sequence shown here is derived from an EMBL/GenBank/DDBJ whole genome shotgun (WGS) entry which is preliminary data.</text>
</comment>
<dbReference type="AlphaFoldDB" id="A0A4R3JRM4"/>
<protein>
    <submittedName>
        <fullName evidence="4">FecR family protein</fullName>
    </submittedName>
</protein>
<evidence type="ECO:0000313" key="4">
    <source>
        <dbReference type="EMBL" id="TCS69731.1"/>
    </source>
</evidence>
<feature type="compositionally biased region" description="Pro residues" evidence="2">
    <location>
        <begin position="230"/>
        <end position="254"/>
    </location>
</feature>
<proteinExistence type="predicted"/>
<dbReference type="Proteomes" id="UP000295135">
    <property type="component" value="Unassembled WGS sequence"/>
</dbReference>
<reference evidence="4 5" key="1">
    <citation type="submission" date="2019-03" db="EMBL/GenBank/DDBJ databases">
        <title>Genomic Encyclopedia of Type Strains, Phase IV (KMG-IV): sequencing the most valuable type-strain genomes for metagenomic binning, comparative biology and taxonomic classification.</title>
        <authorList>
            <person name="Goeker M."/>
        </authorList>
    </citation>
    <scope>NUCLEOTIDE SEQUENCE [LARGE SCALE GENOMIC DNA]</scope>
    <source>
        <strain evidence="4 5">DSM 103923</strain>
    </source>
</reference>
<gene>
    <name evidence="4" type="ORF">EDC61_11929</name>
</gene>
<keyword evidence="5" id="KW-1185">Reference proteome</keyword>
<comment type="subcellular location">
    <subcellularLocation>
        <location evidence="1">Cell outer membrane</location>
    </subcellularLocation>
</comment>
<evidence type="ECO:0000256" key="1">
    <source>
        <dbReference type="ARBA" id="ARBA00004442"/>
    </source>
</evidence>
<dbReference type="Gene3D" id="2.60.120.1440">
    <property type="match status" value="1"/>
</dbReference>
<dbReference type="RefSeq" id="WP_165919200.1">
    <property type="nucleotide sequence ID" value="NZ_AP018721.1"/>
</dbReference>
<evidence type="ECO:0000313" key="5">
    <source>
        <dbReference type="Proteomes" id="UP000295135"/>
    </source>
</evidence>
<dbReference type="EMBL" id="SLZY01000019">
    <property type="protein sequence ID" value="TCS69731.1"/>
    <property type="molecule type" value="Genomic_DNA"/>
</dbReference>
<accession>A0A4R3JRM4</accession>
<feature type="region of interest" description="Disordered" evidence="2">
    <location>
        <begin position="211"/>
        <end position="254"/>
    </location>
</feature>
<dbReference type="Pfam" id="PF04773">
    <property type="entry name" value="FecR"/>
    <property type="match status" value="1"/>
</dbReference>
<feature type="domain" description="FecR protein" evidence="3">
    <location>
        <begin position="59"/>
        <end position="160"/>
    </location>
</feature>
<dbReference type="InterPro" id="IPR006860">
    <property type="entry name" value="FecR"/>
</dbReference>
<organism evidence="4 5">
    <name type="scientific">Sulfuritortus calidifontis</name>
    <dbReference type="NCBI Taxonomy" id="1914471"/>
    <lineage>
        <taxon>Bacteria</taxon>
        <taxon>Pseudomonadati</taxon>
        <taxon>Pseudomonadota</taxon>
        <taxon>Betaproteobacteria</taxon>
        <taxon>Nitrosomonadales</taxon>
        <taxon>Thiobacillaceae</taxon>
        <taxon>Sulfuritortus</taxon>
    </lineage>
</organism>